<dbReference type="InterPro" id="IPR036950">
    <property type="entry name" value="PBP_transglycosylase"/>
</dbReference>
<dbReference type="PROSITE" id="PS51178">
    <property type="entry name" value="PASTA"/>
    <property type="match status" value="1"/>
</dbReference>
<dbReference type="PANTHER" id="PTHR32282:SF33">
    <property type="entry name" value="PEPTIDOGLYCAN GLYCOSYLTRANSFERASE"/>
    <property type="match status" value="1"/>
</dbReference>
<evidence type="ECO:0000256" key="6">
    <source>
        <dbReference type="ARBA" id="ARBA00023268"/>
    </source>
</evidence>
<dbReference type="SUPFAM" id="SSF56601">
    <property type="entry name" value="beta-lactamase/transpeptidase-like"/>
    <property type="match status" value="1"/>
</dbReference>
<accession>A0ABN2BAE3</accession>
<dbReference type="SMART" id="SM00740">
    <property type="entry name" value="PASTA"/>
    <property type="match status" value="1"/>
</dbReference>
<dbReference type="Gene3D" id="3.40.710.10">
    <property type="entry name" value="DD-peptidase/beta-lactamase superfamily"/>
    <property type="match status" value="1"/>
</dbReference>
<evidence type="ECO:0000256" key="1">
    <source>
        <dbReference type="ARBA" id="ARBA00022645"/>
    </source>
</evidence>
<comment type="catalytic activity">
    <reaction evidence="7">
        <text>Preferential cleavage: (Ac)2-L-Lys-D-Ala-|-D-Ala. Also transpeptidation of peptidyl-alanyl moieties that are N-acyl substituents of D-alanine.</text>
        <dbReference type="EC" id="3.4.16.4"/>
    </reaction>
</comment>
<evidence type="ECO:0000313" key="12">
    <source>
        <dbReference type="Proteomes" id="UP001501288"/>
    </source>
</evidence>
<comment type="caution">
    <text evidence="11">The sequence shown here is derived from an EMBL/GenBank/DDBJ whole genome shotgun (WGS) entry which is preliminary data.</text>
</comment>
<keyword evidence="1" id="KW-0121">Carboxypeptidase</keyword>
<evidence type="ECO:0000256" key="7">
    <source>
        <dbReference type="ARBA" id="ARBA00034000"/>
    </source>
</evidence>
<evidence type="ECO:0000256" key="2">
    <source>
        <dbReference type="ARBA" id="ARBA00022670"/>
    </source>
</evidence>
<keyword evidence="9" id="KW-0472">Membrane</keyword>
<keyword evidence="9" id="KW-1133">Transmembrane helix</keyword>
<dbReference type="InterPro" id="IPR001264">
    <property type="entry name" value="Glyco_trans_51"/>
</dbReference>
<dbReference type="EMBL" id="BAAANV010000025">
    <property type="protein sequence ID" value="GAA1537206.1"/>
    <property type="molecule type" value="Genomic_DNA"/>
</dbReference>
<keyword evidence="3" id="KW-0328">Glycosyltransferase</keyword>
<keyword evidence="12" id="KW-1185">Reference proteome</keyword>
<dbReference type="Gene3D" id="1.10.3810.10">
    <property type="entry name" value="Biosynthetic peptidoglycan transglycosylase-like"/>
    <property type="match status" value="1"/>
</dbReference>
<evidence type="ECO:0000256" key="4">
    <source>
        <dbReference type="ARBA" id="ARBA00022679"/>
    </source>
</evidence>
<feature type="domain" description="PASTA" evidence="10">
    <location>
        <begin position="749"/>
        <end position="815"/>
    </location>
</feature>
<dbReference type="InterPro" id="IPR012338">
    <property type="entry name" value="Beta-lactam/transpept-like"/>
</dbReference>
<protein>
    <submittedName>
        <fullName evidence="11">Transglycosylase domain-containing protein</fullName>
    </submittedName>
</protein>
<evidence type="ECO:0000313" key="11">
    <source>
        <dbReference type="EMBL" id="GAA1537206.1"/>
    </source>
</evidence>
<dbReference type="InterPro" id="IPR023346">
    <property type="entry name" value="Lysozyme-like_dom_sf"/>
</dbReference>
<keyword evidence="4" id="KW-0808">Transferase</keyword>
<dbReference type="SUPFAM" id="SSF53955">
    <property type="entry name" value="Lysozyme-like"/>
    <property type="match status" value="1"/>
</dbReference>
<sequence>MWRAPWDRVGHAAPASPRFSGYPDTLAGMRGKPSAAAVRPAAKKKRRSNSTTSNVLSLLGAFVATSVALGLLLAGVLLPVTGMGGAGVKSGVKMFNNIPSEFAENALSQQSKILAKDGSVIATPYDENRIVVASSAIPKVMKDAQVAIEDERFYQHGALDKRGIARAIASNLFSSSTQGASTLTQQYVKVAAQRQALESGDKEAAKEAVAQSGAKAYIRKLKQLKYAVDLEKTHTKDQILTSYLNLVYFGQLQYGVEAASRHYFGHPAKDLTIAEAATLAGVVNLPDATNPVKNPEAAVKRRNIGIQKMIDQGFITEAQGRKAINSPLNLKLEENSSGGCATSKYPYYCDYVTQWIAQQPALGKTRKERLGKLRTGGLVIQTSLDPKKMAALDSNLKKRVPVENGADVQAAGVIIEPGTGYVEAMAQNTKYSVAGTDSFNTSVSYPRSGFPIGSTAKIFAIVEAMHQGRALDSTVNVPRMNSSKEGRPVYNFTSQNFPGKCGQGSGVWSVGNDHQVPAGPMSLSKATAESVNTAFGVLVAQLGPCNVRDAYKRLGVYASDFKSGGWSEINPDPSSIVLGSGSSSPVMMANAFATVAADGKYCAPRPVVSIKQANGRPVKLAPNACKQAMPAEEARGVVKIFKSVLGPDGTAKSAALAEGRQAFGKTGTVDGSLHTWFVGSTPQYSTAIWVGRGGENTNPIKNVTIGPKHVGNFLYGGDIAAPVWKETMDAISKGLPKKAFPEPGSGVVKGDQITVPQLKGRSEADAKAELARLKLQATVVKQDSGEVSSGQVWKSDPAAGQKIGEGKKVTLYIKP</sequence>
<name>A0ABN2BAE3_9MICO</name>
<organism evidence="11 12">
    <name type="scientific">Dermacoccus barathri</name>
    <dbReference type="NCBI Taxonomy" id="322601"/>
    <lineage>
        <taxon>Bacteria</taxon>
        <taxon>Bacillati</taxon>
        <taxon>Actinomycetota</taxon>
        <taxon>Actinomycetes</taxon>
        <taxon>Micrococcales</taxon>
        <taxon>Dermacoccaceae</taxon>
        <taxon>Dermacoccus</taxon>
    </lineage>
</organism>
<dbReference type="Pfam" id="PF00912">
    <property type="entry name" value="Transgly"/>
    <property type="match status" value="1"/>
</dbReference>
<dbReference type="PANTHER" id="PTHR32282">
    <property type="entry name" value="BINDING PROTEIN TRANSPEPTIDASE, PUTATIVE-RELATED"/>
    <property type="match status" value="1"/>
</dbReference>
<dbReference type="CDD" id="cd06577">
    <property type="entry name" value="PASTA_pknB"/>
    <property type="match status" value="1"/>
</dbReference>
<keyword evidence="5" id="KW-0378">Hydrolase</keyword>
<dbReference type="InterPro" id="IPR050396">
    <property type="entry name" value="Glycosyltr_51/Transpeptidase"/>
</dbReference>
<evidence type="ECO:0000256" key="8">
    <source>
        <dbReference type="ARBA" id="ARBA00049902"/>
    </source>
</evidence>
<comment type="catalytic activity">
    <reaction evidence="8">
        <text>[GlcNAc-(1-&gt;4)-Mur2Ac(oyl-L-Ala-gamma-D-Glu-L-Lys-D-Ala-D-Ala)](n)-di-trans,octa-cis-undecaprenyl diphosphate + beta-D-GlcNAc-(1-&gt;4)-Mur2Ac(oyl-L-Ala-gamma-D-Glu-L-Lys-D-Ala-D-Ala)-di-trans,octa-cis-undecaprenyl diphosphate = [GlcNAc-(1-&gt;4)-Mur2Ac(oyl-L-Ala-gamma-D-Glu-L-Lys-D-Ala-D-Ala)](n+1)-di-trans,octa-cis-undecaprenyl diphosphate + di-trans,octa-cis-undecaprenyl diphosphate + H(+)</text>
        <dbReference type="Rhea" id="RHEA:23708"/>
        <dbReference type="Rhea" id="RHEA-COMP:9602"/>
        <dbReference type="Rhea" id="RHEA-COMP:9603"/>
        <dbReference type="ChEBI" id="CHEBI:15378"/>
        <dbReference type="ChEBI" id="CHEBI:58405"/>
        <dbReference type="ChEBI" id="CHEBI:60033"/>
        <dbReference type="ChEBI" id="CHEBI:78435"/>
        <dbReference type="EC" id="2.4.99.28"/>
    </reaction>
</comment>
<keyword evidence="2" id="KW-0645">Protease</keyword>
<evidence type="ECO:0000259" key="10">
    <source>
        <dbReference type="PROSITE" id="PS51178"/>
    </source>
</evidence>
<dbReference type="Gene3D" id="3.30.10.20">
    <property type="match status" value="1"/>
</dbReference>
<dbReference type="Pfam" id="PF03793">
    <property type="entry name" value="PASTA"/>
    <property type="match status" value="1"/>
</dbReference>
<keyword evidence="6" id="KW-0511">Multifunctional enzyme</keyword>
<dbReference type="Proteomes" id="UP001501288">
    <property type="component" value="Unassembled WGS sequence"/>
</dbReference>
<keyword evidence="9" id="KW-0812">Transmembrane</keyword>
<feature type="transmembrane region" description="Helical" evidence="9">
    <location>
        <begin position="55"/>
        <end position="78"/>
    </location>
</feature>
<evidence type="ECO:0000256" key="3">
    <source>
        <dbReference type="ARBA" id="ARBA00022676"/>
    </source>
</evidence>
<evidence type="ECO:0000256" key="9">
    <source>
        <dbReference type="SAM" id="Phobius"/>
    </source>
</evidence>
<gene>
    <name evidence="11" type="ORF">GCM10009762_08610</name>
</gene>
<reference evidence="11 12" key="1">
    <citation type="journal article" date="2019" name="Int. J. Syst. Evol. Microbiol.">
        <title>The Global Catalogue of Microorganisms (GCM) 10K type strain sequencing project: providing services to taxonomists for standard genome sequencing and annotation.</title>
        <authorList>
            <consortium name="The Broad Institute Genomics Platform"/>
            <consortium name="The Broad Institute Genome Sequencing Center for Infectious Disease"/>
            <person name="Wu L."/>
            <person name="Ma J."/>
        </authorList>
    </citation>
    <scope>NUCLEOTIDE SEQUENCE [LARGE SCALE GENOMIC DNA]</scope>
    <source>
        <strain evidence="11 12">JCM 14588</strain>
    </source>
</reference>
<dbReference type="InterPro" id="IPR005543">
    <property type="entry name" value="PASTA_dom"/>
</dbReference>
<dbReference type="InterPro" id="IPR001460">
    <property type="entry name" value="PCN-bd_Tpept"/>
</dbReference>
<evidence type="ECO:0000256" key="5">
    <source>
        <dbReference type="ARBA" id="ARBA00022801"/>
    </source>
</evidence>
<proteinExistence type="predicted"/>
<dbReference type="Pfam" id="PF00905">
    <property type="entry name" value="Transpeptidase"/>
    <property type="match status" value="1"/>
</dbReference>